<evidence type="ECO:0008006" key="3">
    <source>
        <dbReference type="Google" id="ProtNLM"/>
    </source>
</evidence>
<name>U6R882_9BACT</name>
<evidence type="ECO:0000313" key="1">
    <source>
        <dbReference type="EMBL" id="EOA52659.1"/>
    </source>
</evidence>
<dbReference type="EMBL" id="AQHY01000039">
    <property type="protein sequence ID" value="EOA52659.1"/>
    <property type="molecule type" value="Genomic_DNA"/>
</dbReference>
<dbReference type="PATRIC" id="fig|1121098.3.peg.3354"/>
<comment type="caution">
    <text evidence="1">The sequence shown here is derived from an EMBL/GenBank/DDBJ whole genome shotgun (WGS) entry which is preliminary data.</text>
</comment>
<dbReference type="Proteomes" id="UP000017831">
    <property type="component" value="Unassembled WGS sequence"/>
</dbReference>
<keyword evidence="2" id="KW-1185">Reference proteome</keyword>
<protein>
    <recommendedName>
        <fullName evidence="3">DUF3244 domain-containing protein</fullName>
    </recommendedName>
</protein>
<reference evidence="1 2" key="1">
    <citation type="submission" date="2013-04" db="EMBL/GenBank/DDBJ databases">
        <title>The Genome Sequence of Bacteroides massiliensis DSM 17679.</title>
        <authorList>
            <consortium name="The Broad Institute Genomics Platform"/>
            <person name="Earl A."/>
            <person name="Ward D."/>
            <person name="Feldgarden M."/>
            <person name="Gevers D."/>
            <person name="Martens E."/>
            <person name="Fenner L."/>
            <person name="Roux V."/>
            <person name="Mallet M.N."/>
            <person name="Raoult D."/>
            <person name="Walker B."/>
            <person name="Young S."/>
            <person name="Zeng Q."/>
            <person name="Gargeya S."/>
            <person name="Fitzgerald M."/>
            <person name="Haas B."/>
            <person name="Abouelleil A."/>
            <person name="Allen A.W."/>
            <person name="Alvarado L."/>
            <person name="Arachchi H.M."/>
            <person name="Berlin A.M."/>
            <person name="Chapman S.B."/>
            <person name="Gainer-Dewar J."/>
            <person name="Goldberg J."/>
            <person name="Griggs A."/>
            <person name="Gujja S."/>
            <person name="Hansen M."/>
            <person name="Howarth C."/>
            <person name="Imamovic A."/>
            <person name="Ireland A."/>
            <person name="Larimer J."/>
            <person name="McCowan C."/>
            <person name="Murphy C."/>
            <person name="Pearson M."/>
            <person name="Poon T.W."/>
            <person name="Priest M."/>
            <person name="Roberts A."/>
            <person name="Saif S."/>
            <person name="Shea T."/>
            <person name="Sisk P."/>
            <person name="Sykes S."/>
            <person name="Wortman J."/>
            <person name="Nusbaum C."/>
            <person name="Birren B."/>
        </authorList>
    </citation>
    <scope>NUCLEOTIDE SEQUENCE [LARGE SCALE GENOMIC DNA]</scope>
    <source>
        <strain evidence="2">B84634 / Timone 84634 / DSM 17679 / JCM 13223</strain>
    </source>
</reference>
<dbReference type="InterPro" id="IPR021638">
    <property type="entry name" value="DUF3244"/>
</dbReference>
<dbReference type="GeneID" id="60060836"/>
<proteinExistence type="predicted"/>
<dbReference type="Gene3D" id="2.60.40.3080">
    <property type="match status" value="1"/>
</dbReference>
<evidence type="ECO:0000313" key="2">
    <source>
        <dbReference type="Proteomes" id="UP000017831"/>
    </source>
</evidence>
<sequence length="114" mass="12516">MEKSLLFILFCCMGFVAKAQTIEEIKILDANEIVPVCIFDAPTAYQNGTTINIRLGETATSTVTVINKETGEPAYSMIYAGTDNILFDLKGKAKGTYTLLINIEGMKYTGEFTL</sequence>
<dbReference type="AlphaFoldDB" id="U6R882"/>
<accession>U6R882</accession>
<dbReference type="HOGENOM" id="CLU_168070_0_0_10"/>
<dbReference type="RefSeq" id="WP_005943820.1">
    <property type="nucleotide sequence ID" value="NZ_KB890331.1"/>
</dbReference>
<organism evidence="1 2">
    <name type="scientific">Phocaeicola massiliensis B84634 = Timone 84634 = DSM 17679 = JCM 13223</name>
    <dbReference type="NCBI Taxonomy" id="1121098"/>
    <lineage>
        <taxon>Bacteria</taxon>
        <taxon>Pseudomonadati</taxon>
        <taxon>Bacteroidota</taxon>
        <taxon>Bacteroidia</taxon>
        <taxon>Bacteroidales</taxon>
        <taxon>Bacteroidaceae</taxon>
        <taxon>Phocaeicola</taxon>
    </lineage>
</organism>
<dbReference type="Pfam" id="PF11589">
    <property type="entry name" value="DUF3244"/>
    <property type="match status" value="1"/>
</dbReference>
<dbReference type="STRING" id="1121098.HMPREF1534_03310"/>
<gene>
    <name evidence="1" type="ORF">HMPREF1534_03310</name>
</gene>